<dbReference type="InterPro" id="IPR016181">
    <property type="entry name" value="Acyl_CoA_acyltransferase"/>
</dbReference>
<comment type="caution">
    <text evidence="5">The sequence shown here is derived from an EMBL/GenBank/DDBJ whole genome shotgun (WGS) entry which is preliminary data.</text>
</comment>
<dbReference type="AlphaFoldDB" id="A0A367JU33"/>
<dbReference type="PANTHER" id="PTHR10545">
    <property type="entry name" value="DIAMINE N-ACETYLTRANSFERASE"/>
    <property type="match status" value="1"/>
</dbReference>
<comment type="similarity">
    <text evidence="1">Belongs to the acetyltransferase family.</text>
</comment>
<dbReference type="InterPro" id="IPR051016">
    <property type="entry name" value="Diverse_Substrate_AcTransf"/>
</dbReference>
<evidence type="ECO:0000256" key="2">
    <source>
        <dbReference type="ARBA" id="ARBA00022679"/>
    </source>
</evidence>
<feature type="domain" description="N-acetyltransferase" evidence="4">
    <location>
        <begin position="3"/>
        <end position="160"/>
    </location>
</feature>
<dbReference type="PROSITE" id="PS51186">
    <property type="entry name" value="GNAT"/>
    <property type="match status" value="1"/>
</dbReference>
<dbReference type="FunFam" id="3.40.630.30:FF:000064">
    <property type="entry name" value="GNAT family acetyltransferase"/>
    <property type="match status" value="1"/>
</dbReference>
<evidence type="ECO:0000313" key="5">
    <source>
        <dbReference type="EMBL" id="RCH93426.1"/>
    </source>
</evidence>
<evidence type="ECO:0000256" key="1">
    <source>
        <dbReference type="ARBA" id="ARBA00008694"/>
    </source>
</evidence>
<dbReference type="Pfam" id="PF00583">
    <property type="entry name" value="Acetyltransf_1"/>
    <property type="match status" value="1"/>
</dbReference>
<reference evidence="5 6" key="1">
    <citation type="journal article" date="2018" name="G3 (Bethesda)">
        <title>Phylogenetic and Phylogenomic Definition of Rhizopus Species.</title>
        <authorList>
            <person name="Gryganskyi A.P."/>
            <person name="Golan J."/>
            <person name="Dolatabadi S."/>
            <person name="Mondo S."/>
            <person name="Robb S."/>
            <person name="Idnurm A."/>
            <person name="Muszewska A."/>
            <person name="Steczkiewicz K."/>
            <person name="Masonjones S."/>
            <person name="Liao H.L."/>
            <person name="Gajdeczka M.T."/>
            <person name="Anike F."/>
            <person name="Vuek A."/>
            <person name="Anishchenko I.M."/>
            <person name="Voigt K."/>
            <person name="de Hoog G.S."/>
            <person name="Smith M.E."/>
            <person name="Heitman J."/>
            <person name="Vilgalys R."/>
            <person name="Stajich J.E."/>
        </authorList>
    </citation>
    <scope>NUCLEOTIDE SEQUENCE [LARGE SCALE GENOMIC DNA]</scope>
    <source>
        <strain evidence="5 6">LSU 92-RS-03</strain>
    </source>
</reference>
<dbReference type="CDD" id="cd04301">
    <property type="entry name" value="NAT_SF"/>
    <property type="match status" value="1"/>
</dbReference>
<dbReference type="InterPro" id="IPR000182">
    <property type="entry name" value="GNAT_dom"/>
</dbReference>
<evidence type="ECO:0000256" key="3">
    <source>
        <dbReference type="ARBA" id="ARBA00023315"/>
    </source>
</evidence>
<organism evidence="5 6">
    <name type="scientific">Rhizopus stolonifer</name>
    <name type="common">Rhizopus nigricans</name>
    <dbReference type="NCBI Taxonomy" id="4846"/>
    <lineage>
        <taxon>Eukaryota</taxon>
        <taxon>Fungi</taxon>
        <taxon>Fungi incertae sedis</taxon>
        <taxon>Mucoromycota</taxon>
        <taxon>Mucoromycotina</taxon>
        <taxon>Mucoromycetes</taxon>
        <taxon>Mucorales</taxon>
        <taxon>Mucorineae</taxon>
        <taxon>Rhizopodaceae</taxon>
        <taxon>Rhizopus</taxon>
    </lineage>
</organism>
<protein>
    <recommendedName>
        <fullName evidence="4">N-acetyltransferase domain-containing protein</fullName>
    </recommendedName>
</protein>
<sequence length="165" mass="19087">MDLEIRKTTIEDVPTILHFIKSLAEYERLSHEVTATEDILRETLFGERPYAEAVIAYARKTKEDPLEPAGISIFFYNFSTFTGKPGLYLEDLFVHPEFRGTGIGKKLLIYLANVAKQRNNPRFEWVCIDWNEPSLKFYESLGAKSLKEWIIHRVEGKALDDLAEM</sequence>
<evidence type="ECO:0000313" key="6">
    <source>
        <dbReference type="Proteomes" id="UP000253551"/>
    </source>
</evidence>
<accession>A0A367JU33</accession>
<name>A0A367JU33_RHIST</name>
<keyword evidence="2" id="KW-0808">Transferase</keyword>
<dbReference type="Proteomes" id="UP000253551">
    <property type="component" value="Unassembled WGS sequence"/>
</dbReference>
<dbReference type="GO" id="GO:0008080">
    <property type="term" value="F:N-acetyltransferase activity"/>
    <property type="evidence" value="ECO:0007669"/>
    <property type="project" value="TreeGrafter"/>
</dbReference>
<keyword evidence="3" id="KW-0012">Acyltransferase</keyword>
<gene>
    <name evidence="5" type="ORF">CU098_010386</name>
</gene>
<proteinExistence type="inferred from homology"/>
<dbReference type="Gene3D" id="3.40.630.30">
    <property type="match status" value="1"/>
</dbReference>
<dbReference type="OrthoDB" id="7305308at2759"/>
<keyword evidence="6" id="KW-1185">Reference proteome</keyword>
<evidence type="ECO:0000259" key="4">
    <source>
        <dbReference type="PROSITE" id="PS51186"/>
    </source>
</evidence>
<dbReference type="PANTHER" id="PTHR10545:SF29">
    <property type="entry name" value="GH14572P-RELATED"/>
    <property type="match status" value="1"/>
</dbReference>
<dbReference type="EMBL" id="PJQM01002696">
    <property type="protein sequence ID" value="RCH93426.1"/>
    <property type="molecule type" value="Genomic_DNA"/>
</dbReference>
<dbReference type="SUPFAM" id="SSF55729">
    <property type="entry name" value="Acyl-CoA N-acyltransferases (Nat)"/>
    <property type="match status" value="1"/>
</dbReference>
<dbReference type="STRING" id="4846.A0A367JU33"/>